<accession>A0AAE0YCL4</accession>
<feature type="region of interest" description="Disordered" evidence="1">
    <location>
        <begin position="1"/>
        <end position="22"/>
    </location>
</feature>
<feature type="compositionally biased region" description="Basic and acidic residues" evidence="1">
    <location>
        <begin position="11"/>
        <end position="22"/>
    </location>
</feature>
<keyword evidence="3" id="KW-1185">Reference proteome</keyword>
<sequence length="187" mass="21132">MTDAIQQKLEQSLRDEDVRSQPRGDRMSIDWIRQAQFRPQASQDSTWLKADLQSCLSKDGLSRLWNHLVKDGELTVGDSSFYNSAGALAKKVSFPSSDGKLSNLNITVLYLATFLLTAHILPQLVYEVVTFYKPFRSRSGAFVSGIETSPKNVTLLHSKVTLMNHNSTECTRVWNLKEMSFRDAKLC</sequence>
<gene>
    <name evidence="2" type="ORF">RRG08_048995</name>
</gene>
<evidence type="ECO:0000256" key="1">
    <source>
        <dbReference type="SAM" id="MobiDB-lite"/>
    </source>
</evidence>
<reference evidence="2" key="1">
    <citation type="journal article" date="2023" name="G3 (Bethesda)">
        <title>A reference genome for the long-term kleptoplast-retaining sea slug Elysia crispata morphotype clarki.</title>
        <authorList>
            <person name="Eastman K.E."/>
            <person name="Pendleton A.L."/>
            <person name="Shaikh M.A."/>
            <person name="Suttiyut T."/>
            <person name="Ogas R."/>
            <person name="Tomko P."/>
            <person name="Gavelis G."/>
            <person name="Widhalm J.R."/>
            <person name="Wisecaver J.H."/>
        </authorList>
    </citation>
    <scope>NUCLEOTIDE SEQUENCE</scope>
    <source>
        <strain evidence="2">ECLA1</strain>
    </source>
</reference>
<dbReference type="Proteomes" id="UP001283361">
    <property type="component" value="Unassembled WGS sequence"/>
</dbReference>
<name>A0AAE0YCL4_9GAST</name>
<feature type="compositionally biased region" description="Polar residues" evidence="1">
    <location>
        <begin position="1"/>
        <end position="10"/>
    </location>
</feature>
<proteinExistence type="predicted"/>
<evidence type="ECO:0000313" key="2">
    <source>
        <dbReference type="EMBL" id="KAK3740753.1"/>
    </source>
</evidence>
<evidence type="ECO:0000313" key="3">
    <source>
        <dbReference type="Proteomes" id="UP001283361"/>
    </source>
</evidence>
<protein>
    <submittedName>
        <fullName evidence="2">Uncharacterized protein</fullName>
    </submittedName>
</protein>
<comment type="caution">
    <text evidence="2">The sequence shown here is derived from an EMBL/GenBank/DDBJ whole genome shotgun (WGS) entry which is preliminary data.</text>
</comment>
<organism evidence="2 3">
    <name type="scientific">Elysia crispata</name>
    <name type="common">lettuce slug</name>
    <dbReference type="NCBI Taxonomy" id="231223"/>
    <lineage>
        <taxon>Eukaryota</taxon>
        <taxon>Metazoa</taxon>
        <taxon>Spiralia</taxon>
        <taxon>Lophotrochozoa</taxon>
        <taxon>Mollusca</taxon>
        <taxon>Gastropoda</taxon>
        <taxon>Heterobranchia</taxon>
        <taxon>Euthyneura</taxon>
        <taxon>Panpulmonata</taxon>
        <taxon>Sacoglossa</taxon>
        <taxon>Placobranchoidea</taxon>
        <taxon>Plakobranchidae</taxon>
        <taxon>Elysia</taxon>
    </lineage>
</organism>
<dbReference type="EMBL" id="JAWDGP010006462">
    <property type="protein sequence ID" value="KAK3740753.1"/>
    <property type="molecule type" value="Genomic_DNA"/>
</dbReference>
<dbReference type="AlphaFoldDB" id="A0AAE0YCL4"/>